<keyword evidence="3" id="KW-1185">Reference proteome</keyword>
<keyword evidence="1" id="KW-1133">Transmembrane helix</keyword>
<sequence>MKKPGFLKKFTIIDYLIIIVVIVAIIFAVVEISSPNQSEDESSSYDSSTFNKVVENYLKYYLTGNIVTTTVEGINASNNEPVSLNGNIIWMDDNSGNNLKVLVESNGNEYLLGEYQDIPNADIYLNRMTLTVDGSIYPNLTEVMISPMNVTSLSQLTDSLGNKTNYEISTTVTVDSIDSSSFQEAENALYSDNHRISIKSTNTGLNEQLKIIRATSDEINLVSGILGNIDGTSDEITIRIYNCTNQDLENIENNFNVLNVKTF</sequence>
<dbReference type="Proteomes" id="UP000245577">
    <property type="component" value="Unassembled WGS sequence"/>
</dbReference>
<reference evidence="2 3" key="1">
    <citation type="submission" date="2017-03" db="EMBL/GenBank/DDBJ databases">
        <title>Genome sequence of Methanobrevibacter wosei.</title>
        <authorList>
            <person name="Poehlein A."/>
            <person name="Seedorf H."/>
            <person name="Daniel R."/>
        </authorList>
    </citation>
    <scope>NUCLEOTIDE SEQUENCE [LARGE SCALE GENOMIC DNA]</scope>
    <source>
        <strain evidence="2 3">DSM 11979</strain>
    </source>
</reference>
<evidence type="ECO:0000313" key="2">
    <source>
        <dbReference type="EMBL" id="PWB84976.1"/>
    </source>
</evidence>
<name>A0A2U1S5R4_9EURY</name>
<dbReference type="OrthoDB" id="75117at2157"/>
<feature type="transmembrane region" description="Helical" evidence="1">
    <location>
        <begin position="12"/>
        <end position="30"/>
    </location>
</feature>
<gene>
    <name evidence="2" type="ORF">MBBWO_12890</name>
</gene>
<comment type="caution">
    <text evidence="2">The sequence shown here is derived from an EMBL/GenBank/DDBJ whole genome shotgun (WGS) entry which is preliminary data.</text>
</comment>
<accession>A0A2U1S5R4</accession>
<dbReference type="RefSeq" id="WP_116670074.1">
    <property type="nucleotide sequence ID" value="NZ_CALUOI010000003.1"/>
</dbReference>
<dbReference type="EMBL" id="MZGU01000006">
    <property type="protein sequence ID" value="PWB84976.1"/>
    <property type="molecule type" value="Genomic_DNA"/>
</dbReference>
<protein>
    <submittedName>
        <fullName evidence="2">Uncharacterized protein</fullName>
    </submittedName>
</protein>
<proteinExistence type="predicted"/>
<keyword evidence="1" id="KW-0812">Transmembrane</keyword>
<keyword evidence="1" id="KW-0472">Membrane</keyword>
<organism evidence="2 3">
    <name type="scientific">Methanobrevibacter woesei</name>
    <dbReference type="NCBI Taxonomy" id="190976"/>
    <lineage>
        <taxon>Archaea</taxon>
        <taxon>Methanobacteriati</taxon>
        <taxon>Methanobacteriota</taxon>
        <taxon>Methanomada group</taxon>
        <taxon>Methanobacteria</taxon>
        <taxon>Methanobacteriales</taxon>
        <taxon>Methanobacteriaceae</taxon>
        <taxon>Methanobrevibacter</taxon>
    </lineage>
</organism>
<dbReference type="AlphaFoldDB" id="A0A2U1S5R4"/>
<evidence type="ECO:0000256" key="1">
    <source>
        <dbReference type="SAM" id="Phobius"/>
    </source>
</evidence>
<evidence type="ECO:0000313" key="3">
    <source>
        <dbReference type="Proteomes" id="UP000245577"/>
    </source>
</evidence>